<evidence type="ECO:0000313" key="3">
    <source>
        <dbReference type="EMBL" id="ACB95081.1"/>
    </source>
</evidence>
<dbReference type="SMART" id="SM00953">
    <property type="entry name" value="RES"/>
    <property type="match status" value="1"/>
</dbReference>
<dbReference type="HOGENOM" id="CLU_124383_1_0_5"/>
<dbReference type="OrthoDB" id="648213at2"/>
<accession>B2IKP2</accession>
<dbReference type="Proteomes" id="UP000001695">
    <property type="component" value="Chromosome"/>
</dbReference>
<proteinExistence type="predicted"/>
<reference evidence="3 4" key="2">
    <citation type="journal article" date="2010" name="J. Bacteriol.">
        <title>Complete genome sequence of Beijerinckia indica subsp. indica.</title>
        <authorList>
            <person name="Tamas I."/>
            <person name="Dedysh S.N."/>
            <person name="Liesack W."/>
            <person name="Stott M.B."/>
            <person name="Alam M."/>
            <person name="Murrell J.C."/>
            <person name="Dunfield P.F."/>
        </authorList>
    </citation>
    <scope>NUCLEOTIDE SEQUENCE [LARGE SCALE GENOMIC DNA]</scope>
    <source>
        <strain evidence="4">ATCC 9039 / DSM 1715 / NCIMB 8712</strain>
    </source>
</reference>
<dbReference type="STRING" id="395963.Bind_1442"/>
<feature type="region of interest" description="Disordered" evidence="1">
    <location>
        <begin position="162"/>
        <end position="181"/>
    </location>
</feature>
<dbReference type="KEGG" id="bid:Bind_1442"/>
<protein>
    <submittedName>
        <fullName evidence="3">RES domain protein</fullName>
    </submittedName>
</protein>
<name>B2IKP2_BEII9</name>
<gene>
    <name evidence="3" type="ordered locus">Bind_1442</name>
</gene>
<dbReference type="RefSeq" id="WP_012384438.1">
    <property type="nucleotide sequence ID" value="NC_010581.1"/>
</dbReference>
<sequence length="181" mass="20037">MRWRGTGYRAHDPKWAWAPISGDGAALKGGRFNPVGVPALYLALTIEGMFLEMGHGFSHRFDPLTICSYDVDIDDLIDLRTEEGRAAETIQLADMACAWAYDLACEKRPASWDISEALIAKQAAGILTPSFATGARLDMANLVLWRWGSTLPHKVIVHDPSGRLPKDQSSWPNPKPDEFTK</sequence>
<dbReference type="AlphaFoldDB" id="B2IKP2"/>
<dbReference type="EMBL" id="CP001016">
    <property type="protein sequence ID" value="ACB95081.1"/>
    <property type="molecule type" value="Genomic_DNA"/>
</dbReference>
<dbReference type="Pfam" id="PF08808">
    <property type="entry name" value="RES"/>
    <property type="match status" value="1"/>
</dbReference>
<organism evidence="3 4">
    <name type="scientific">Beijerinckia indica subsp. indica (strain ATCC 9039 / DSM 1715 / NCIMB 8712)</name>
    <dbReference type="NCBI Taxonomy" id="395963"/>
    <lineage>
        <taxon>Bacteria</taxon>
        <taxon>Pseudomonadati</taxon>
        <taxon>Pseudomonadota</taxon>
        <taxon>Alphaproteobacteria</taxon>
        <taxon>Hyphomicrobiales</taxon>
        <taxon>Beijerinckiaceae</taxon>
        <taxon>Beijerinckia</taxon>
    </lineage>
</organism>
<evidence type="ECO:0000313" key="4">
    <source>
        <dbReference type="Proteomes" id="UP000001695"/>
    </source>
</evidence>
<keyword evidence="4" id="KW-1185">Reference proteome</keyword>
<evidence type="ECO:0000256" key="1">
    <source>
        <dbReference type="SAM" id="MobiDB-lite"/>
    </source>
</evidence>
<dbReference type="eggNOG" id="COG5654">
    <property type="taxonomic scope" value="Bacteria"/>
</dbReference>
<reference evidence="4" key="1">
    <citation type="submission" date="2008-03" db="EMBL/GenBank/DDBJ databases">
        <title>Complete sequence of chromosome of Beijerinckia indica subsp. indica ATCC 9039.</title>
        <authorList>
            <consortium name="US DOE Joint Genome Institute"/>
            <person name="Copeland A."/>
            <person name="Lucas S."/>
            <person name="Lapidus A."/>
            <person name="Glavina del Rio T."/>
            <person name="Dalin E."/>
            <person name="Tice H."/>
            <person name="Bruce D."/>
            <person name="Goodwin L."/>
            <person name="Pitluck S."/>
            <person name="LaButti K."/>
            <person name="Schmutz J."/>
            <person name="Larimer F."/>
            <person name="Land M."/>
            <person name="Hauser L."/>
            <person name="Kyrpides N."/>
            <person name="Mikhailova N."/>
            <person name="Dunfield P.F."/>
            <person name="Dedysh S.N."/>
            <person name="Liesack W."/>
            <person name="Saw J.H."/>
            <person name="Alam M."/>
            <person name="Chen Y."/>
            <person name="Murrell J.C."/>
            <person name="Richardson P."/>
        </authorList>
    </citation>
    <scope>NUCLEOTIDE SEQUENCE [LARGE SCALE GENOMIC DNA]</scope>
    <source>
        <strain evidence="4">ATCC 9039 / DSM 1715 / NCIMB 8712</strain>
    </source>
</reference>
<feature type="domain" description="RES" evidence="2">
    <location>
        <begin position="19"/>
        <end position="159"/>
    </location>
</feature>
<dbReference type="InterPro" id="IPR014914">
    <property type="entry name" value="RES_dom"/>
</dbReference>
<evidence type="ECO:0000259" key="2">
    <source>
        <dbReference type="SMART" id="SM00953"/>
    </source>
</evidence>